<dbReference type="Proteomes" id="UP000277204">
    <property type="component" value="Unassembled WGS sequence"/>
</dbReference>
<accession>A0A3P7VU53</accession>
<sequence length="59" mass="7027">MNGTRHYTSTSLIMKRRLTVQIGEHYGNSFDIMEFLRRLSILYGTHRTDYTTKSYIQHS</sequence>
<evidence type="ECO:0000313" key="1">
    <source>
        <dbReference type="EMBL" id="VDO51761.1"/>
    </source>
</evidence>
<gene>
    <name evidence="1" type="ORF">SMRZ_LOCUS1593</name>
</gene>
<protein>
    <submittedName>
        <fullName evidence="1">Uncharacterized protein</fullName>
    </submittedName>
</protein>
<name>A0A3P7VU53_9TREM</name>
<proteinExistence type="predicted"/>
<evidence type="ECO:0000313" key="2">
    <source>
        <dbReference type="Proteomes" id="UP000277204"/>
    </source>
</evidence>
<dbReference type="AlphaFoldDB" id="A0A3P7VU53"/>
<reference evidence="1 2" key="1">
    <citation type="submission" date="2018-11" db="EMBL/GenBank/DDBJ databases">
        <authorList>
            <consortium name="Pathogen Informatics"/>
        </authorList>
    </citation>
    <scope>NUCLEOTIDE SEQUENCE [LARGE SCALE GENOMIC DNA]</scope>
    <source>
        <strain evidence="1 2">Zambia</strain>
    </source>
</reference>
<dbReference type="EMBL" id="UZAI01000358">
    <property type="protein sequence ID" value="VDO51761.1"/>
    <property type="molecule type" value="Genomic_DNA"/>
</dbReference>
<organism evidence="1 2">
    <name type="scientific">Schistosoma margrebowiei</name>
    <dbReference type="NCBI Taxonomy" id="48269"/>
    <lineage>
        <taxon>Eukaryota</taxon>
        <taxon>Metazoa</taxon>
        <taxon>Spiralia</taxon>
        <taxon>Lophotrochozoa</taxon>
        <taxon>Platyhelminthes</taxon>
        <taxon>Trematoda</taxon>
        <taxon>Digenea</taxon>
        <taxon>Strigeidida</taxon>
        <taxon>Schistosomatoidea</taxon>
        <taxon>Schistosomatidae</taxon>
        <taxon>Schistosoma</taxon>
    </lineage>
</organism>
<keyword evidence="2" id="KW-1185">Reference proteome</keyword>